<dbReference type="Pfam" id="PF00155">
    <property type="entry name" value="Aminotran_1_2"/>
    <property type="match status" value="1"/>
</dbReference>
<protein>
    <submittedName>
        <fullName evidence="7">PLP-dependent aminotransferase family protein</fullName>
    </submittedName>
</protein>
<dbReference type="CDD" id="cd00609">
    <property type="entry name" value="AAT_like"/>
    <property type="match status" value="1"/>
</dbReference>
<dbReference type="EMBL" id="JANFAV010000002">
    <property type="protein sequence ID" value="MCW6534003.1"/>
    <property type="molecule type" value="Genomic_DNA"/>
</dbReference>
<dbReference type="Gene3D" id="1.10.10.10">
    <property type="entry name" value="Winged helix-like DNA-binding domain superfamily/Winged helix DNA-binding domain"/>
    <property type="match status" value="1"/>
</dbReference>
<evidence type="ECO:0000256" key="2">
    <source>
        <dbReference type="ARBA" id="ARBA00022898"/>
    </source>
</evidence>
<dbReference type="InterPro" id="IPR051446">
    <property type="entry name" value="HTH_trans_reg/aminotransferase"/>
</dbReference>
<keyword evidence="7" id="KW-0808">Transferase</keyword>
<feature type="domain" description="HTH gntR-type" evidence="6">
    <location>
        <begin position="15"/>
        <end position="83"/>
    </location>
</feature>
<evidence type="ECO:0000256" key="3">
    <source>
        <dbReference type="ARBA" id="ARBA00023015"/>
    </source>
</evidence>
<evidence type="ECO:0000256" key="5">
    <source>
        <dbReference type="ARBA" id="ARBA00023163"/>
    </source>
</evidence>
<keyword evidence="4" id="KW-0238">DNA-binding</keyword>
<comment type="similarity">
    <text evidence="1">In the C-terminal section; belongs to the class-I pyridoxal-phosphate-dependent aminotransferase family.</text>
</comment>
<dbReference type="SUPFAM" id="SSF46785">
    <property type="entry name" value="Winged helix' DNA-binding domain"/>
    <property type="match status" value="1"/>
</dbReference>
<keyword evidence="7" id="KW-0032">Aminotransferase</keyword>
<dbReference type="InterPro" id="IPR015421">
    <property type="entry name" value="PyrdxlP-dep_Trfase_major"/>
</dbReference>
<dbReference type="Gene3D" id="3.90.1150.10">
    <property type="entry name" value="Aspartate Aminotransferase, domain 1"/>
    <property type="match status" value="1"/>
</dbReference>
<dbReference type="GO" id="GO:0008483">
    <property type="term" value="F:transaminase activity"/>
    <property type="evidence" value="ECO:0007669"/>
    <property type="project" value="UniProtKB-KW"/>
</dbReference>
<dbReference type="RefSeq" id="WP_179513866.1">
    <property type="nucleotide sequence ID" value="NZ_JANFAV010000002.1"/>
</dbReference>
<dbReference type="Pfam" id="PF00392">
    <property type="entry name" value="GntR"/>
    <property type="match status" value="1"/>
</dbReference>
<keyword evidence="8" id="KW-1185">Reference proteome</keyword>
<evidence type="ECO:0000313" key="8">
    <source>
        <dbReference type="Proteomes" id="UP001165565"/>
    </source>
</evidence>
<dbReference type="PANTHER" id="PTHR46577">
    <property type="entry name" value="HTH-TYPE TRANSCRIPTIONAL REGULATORY PROTEIN GABR"/>
    <property type="match status" value="1"/>
</dbReference>
<dbReference type="PANTHER" id="PTHR46577:SF1">
    <property type="entry name" value="HTH-TYPE TRANSCRIPTIONAL REGULATORY PROTEIN GABR"/>
    <property type="match status" value="1"/>
</dbReference>
<keyword evidence="3" id="KW-0805">Transcription regulation</keyword>
<comment type="caution">
    <text evidence="7">The sequence shown here is derived from an EMBL/GenBank/DDBJ whole genome shotgun (WGS) entry which is preliminary data.</text>
</comment>
<dbReference type="InterPro" id="IPR015424">
    <property type="entry name" value="PyrdxlP-dep_Trfase"/>
</dbReference>
<evidence type="ECO:0000256" key="1">
    <source>
        <dbReference type="ARBA" id="ARBA00005384"/>
    </source>
</evidence>
<dbReference type="GO" id="GO:0003677">
    <property type="term" value="F:DNA binding"/>
    <property type="evidence" value="ECO:0007669"/>
    <property type="project" value="UniProtKB-KW"/>
</dbReference>
<accession>A0AA42CT33</accession>
<organism evidence="7 8">
    <name type="scientific">Sphingomonas lycopersici</name>
    <dbReference type="NCBI Taxonomy" id="2951807"/>
    <lineage>
        <taxon>Bacteria</taxon>
        <taxon>Pseudomonadati</taxon>
        <taxon>Pseudomonadota</taxon>
        <taxon>Alphaproteobacteria</taxon>
        <taxon>Sphingomonadales</taxon>
        <taxon>Sphingomonadaceae</taxon>
        <taxon>Sphingomonas</taxon>
    </lineage>
</organism>
<dbReference type="Gene3D" id="3.40.640.10">
    <property type="entry name" value="Type I PLP-dependent aspartate aminotransferase-like (Major domain)"/>
    <property type="match status" value="1"/>
</dbReference>
<evidence type="ECO:0000259" key="6">
    <source>
        <dbReference type="PROSITE" id="PS50949"/>
    </source>
</evidence>
<dbReference type="InterPro" id="IPR015422">
    <property type="entry name" value="PyrdxlP-dep_Trfase_small"/>
</dbReference>
<dbReference type="SMART" id="SM00345">
    <property type="entry name" value="HTH_GNTR"/>
    <property type="match status" value="1"/>
</dbReference>
<evidence type="ECO:0000313" key="7">
    <source>
        <dbReference type="EMBL" id="MCW6534003.1"/>
    </source>
</evidence>
<dbReference type="InterPro" id="IPR000524">
    <property type="entry name" value="Tscrpt_reg_HTH_GntR"/>
</dbReference>
<gene>
    <name evidence="7" type="ORF">NEE01_04320</name>
</gene>
<keyword evidence="2" id="KW-0663">Pyridoxal phosphate</keyword>
<keyword evidence="5" id="KW-0804">Transcription</keyword>
<proteinExistence type="inferred from homology"/>
<reference evidence="7" key="1">
    <citation type="submission" date="2022-06" db="EMBL/GenBank/DDBJ databases">
        <title>Sphingomonas sp. nov. isolated from rhizosphere soil of tomato.</title>
        <authorList>
            <person name="Dong H."/>
            <person name="Gao R."/>
        </authorList>
    </citation>
    <scope>NUCLEOTIDE SEQUENCE</scope>
    <source>
        <strain evidence="7">MMSM24</strain>
    </source>
</reference>
<dbReference type="InterPro" id="IPR036388">
    <property type="entry name" value="WH-like_DNA-bd_sf"/>
</dbReference>
<dbReference type="InterPro" id="IPR004839">
    <property type="entry name" value="Aminotransferase_I/II_large"/>
</dbReference>
<evidence type="ECO:0000256" key="4">
    <source>
        <dbReference type="ARBA" id="ARBA00023125"/>
    </source>
</evidence>
<dbReference type="SUPFAM" id="SSF53383">
    <property type="entry name" value="PLP-dependent transferases"/>
    <property type="match status" value="1"/>
</dbReference>
<dbReference type="CDD" id="cd07377">
    <property type="entry name" value="WHTH_GntR"/>
    <property type="match status" value="1"/>
</dbReference>
<dbReference type="InterPro" id="IPR036390">
    <property type="entry name" value="WH_DNA-bd_sf"/>
</dbReference>
<dbReference type="Proteomes" id="UP001165565">
    <property type="component" value="Unassembled WGS sequence"/>
</dbReference>
<dbReference type="AlphaFoldDB" id="A0AA42CT33"/>
<dbReference type="GO" id="GO:0003700">
    <property type="term" value="F:DNA-binding transcription factor activity"/>
    <property type="evidence" value="ECO:0007669"/>
    <property type="project" value="InterPro"/>
</dbReference>
<sequence>MTTEIWLPALIDGAGAKYQAIADAIETAVATGRLRGGDRLPPQRELASRLKVDLTTVTKAYDVARQRGLIEAKGRLGSFVREPGDTSFAQLPQVDTGMNMPPDLREGAIGKAIADGTTALLRHSSGARLQYQPPGGALQDRIAGAELIAQICTATVAEQTVLTAGGQNALHAILASTLERGDAIACGRYVYSGLKALAARLGLRLVALPEMSAAALKETLRSEPIRALYLVPTNDNPTAHTLTGAAREALAETAVAAGLQIIEDDAYGLLAGDRLPTLTALAPANSWYVASTSKVISPALRVAFVRAPTVEAALRLAVDVHETTIMPPPINAALVSSWIRQGMLQTLIAEMRDEVHARRAVADEALGDIAYAAHPDGYHLWIGIANSATGRELAEAMRGQDLQIIPAGRFAVDDAPDDAIRVSLGGAADREGLARGLRTLRGHLVSPARFNPVVA</sequence>
<dbReference type="PROSITE" id="PS50949">
    <property type="entry name" value="HTH_GNTR"/>
    <property type="match status" value="1"/>
</dbReference>
<dbReference type="GO" id="GO:0030170">
    <property type="term" value="F:pyridoxal phosphate binding"/>
    <property type="evidence" value="ECO:0007669"/>
    <property type="project" value="InterPro"/>
</dbReference>
<name>A0AA42CT33_9SPHN</name>